<evidence type="ECO:0000313" key="1">
    <source>
        <dbReference type="EMBL" id="GES83453.1"/>
    </source>
</evidence>
<evidence type="ECO:0000313" key="2">
    <source>
        <dbReference type="Proteomes" id="UP000615446"/>
    </source>
</evidence>
<dbReference type="AlphaFoldDB" id="A0A8H3L7W0"/>
<gene>
    <name evidence="1" type="ORF">RCL2_001061200</name>
</gene>
<reference evidence="1" key="1">
    <citation type="submission" date="2019-10" db="EMBL/GenBank/DDBJ databases">
        <title>Conservation and host-specific expression of non-tandemly repeated heterogenous ribosome RNA gene in arbuscular mycorrhizal fungi.</title>
        <authorList>
            <person name="Maeda T."/>
            <person name="Kobayashi Y."/>
            <person name="Nakagawa T."/>
            <person name="Ezawa T."/>
            <person name="Yamaguchi K."/>
            <person name="Bino T."/>
            <person name="Nishimoto Y."/>
            <person name="Shigenobu S."/>
            <person name="Kawaguchi M."/>
        </authorList>
    </citation>
    <scope>NUCLEOTIDE SEQUENCE</scope>
    <source>
        <strain evidence="1">HR1</strain>
    </source>
</reference>
<organism evidence="1 2">
    <name type="scientific">Rhizophagus clarus</name>
    <dbReference type="NCBI Taxonomy" id="94130"/>
    <lineage>
        <taxon>Eukaryota</taxon>
        <taxon>Fungi</taxon>
        <taxon>Fungi incertae sedis</taxon>
        <taxon>Mucoromycota</taxon>
        <taxon>Glomeromycotina</taxon>
        <taxon>Glomeromycetes</taxon>
        <taxon>Glomerales</taxon>
        <taxon>Glomeraceae</taxon>
        <taxon>Rhizophagus</taxon>
    </lineage>
</organism>
<protein>
    <submittedName>
        <fullName evidence="1">Uncharacterized protein</fullName>
    </submittedName>
</protein>
<proteinExistence type="predicted"/>
<sequence length="68" mass="7430">MFSIFTIDDYIWDYLSNTGSEMDSTFDDISTSSDRAASTASSIASSSIVSLDKDQLHAAKNSGYEYAK</sequence>
<dbReference type="Proteomes" id="UP000615446">
    <property type="component" value="Unassembled WGS sequence"/>
</dbReference>
<accession>A0A8H3L7W0</accession>
<dbReference type="EMBL" id="BLAL01000068">
    <property type="protein sequence ID" value="GES83453.1"/>
    <property type="molecule type" value="Genomic_DNA"/>
</dbReference>
<comment type="caution">
    <text evidence="1">The sequence shown here is derived from an EMBL/GenBank/DDBJ whole genome shotgun (WGS) entry which is preliminary data.</text>
</comment>
<name>A0A8H3L7W0_9GLOM</name>